<comment type="caution">
    <text evidence="1">The sequence shown here is derived from an EMBL/GenBank/DDBJ whole genome shotgun (WGS) entry which is preliminary data.</text>
</comment>
<proteinExistence type="predicted"/>
<organism evidence="1 2">
    <name type="scientific">Actinidia rufa</name>
    <dbReference type="NCBI Taxonomy" id="165716"/>
    <lineage>
        <taxon>Eukaryota</taxon>
        <taxon>Viridiplantae</taxon>
        <taxon>Streptophyta</taxon>
        <taxon>Embryophyta</taxon>
        <taxon>Tracheophyta</taxon>
        <taxon>Spermatophyta</taxon>
        <taxon>Magnoliopsida</taxon>
        <taxon>eudicotyledons</taxon>
        <taxon>Gunneridae</taxon>
        <taxon>Pentapetalae</taxon>
        <taxon>asterids</taxon>
        <taxon>Ericales</taxon>
        <taxon>Actinidiaceae</taxon>
        <taxon>Actinidia</taxon>
    </lineage>
</organism>
<reference evidence="1 2" key="1">
    <citation type="submission" date="2019-07" db="EMBL/GenBank/DDBJ databases">
        <title>De Novo Assembly of kiwifruit Actinidia rufa.</title>
        <authorList>
            <person name="Sugita-Konishi S."/>
            <person name="Sato K."/>
            <person name="Mori E."/>
            <person name="Abe Y."/>
            <person name="Kisaki G."/>
            <person name="Hamano K."/>
            <person name="Suezawa K."/>
            <person name="Otani M."/>
            <person name="Fukuda T."/>
            <person name="Manabe T."/>
            <person name="Gomi K."/>
            <person name="Tabuchi M."/>
            <person name="Akimitsu K."/>
            <person name="Kataoka I."/>
        </authorList>
    </citation>
    <scope>NUCLEOTIDE SEQUENCE [LARGE SCALE GENOMIC DNA]</scope>
    <source>
        <strain evidence="2">cv. Fuchu</strain>
    </source>
</reference>
<accession>A0A7J0EKU1</accession>
<dbReference type="EMBL" id="BJWL01000005">
    <property type="protein sequence ID" value="GFY86529.1"/>
    <property type="molecule type" value="Genomic_DNA"/>
</dbReference>
<sequence length="127" mass="13454">MKIVGTFPEMEELPATEKQICACSISRAFLALQASADGSIYGAAFERYGPKHRYFHQLGSCLRGYRIEARGGGCLLVKSWDGGGESVAVRSDGEDGGNWQVVVEMGVGLGIKVEGGGNVGSKEVALR</sequence>
<protein>
    <submittedName>
        <fullName evidence="1">Uncharacterized protein</fullName>
    </submittedName>
</protein>
<dbReference type="Proteomes" id="UP000585474">
    <property type="component" value="Unassembled WGS sequence"/>
</dbReference>
<name>A0A7J0EKU1_9ERIC</name>
<keyword evidence="2" id="KW-1185">Reference proteome</keyword>
<dbReference type="AlphaFoldDB" id="A0A7J0EKU1"/>
<evidence type="ECO:0000313" key="1">
    <source>
        <dbReference type="EMBL" id="GFY86529.1"/>
    </source>
</evidence>
<gene>
    <name evidence="1" type="ORF">Acr_05g0001680</name>
</gene>
<evidence type="ECO:0000313" key="2">
    <source>
        <dbReference type="Proteomes" id="UP000585474"/>
    </source>
</evidence>